<dbReference type="SUPFAM" id="SSF55874">
    <property type="entry name" value="ATPase domain of HSP90 chaperone/DNA topoisomerase II/histidine kinase"/>
    <property type="match status" value="1"/>
</dbReference>
<feature type="transmembrane region" description="Helical" evidence="4">
    <location>
        <begin position="242"/>
        <end position="263"/>
    </location>
</feature>
<feature type="domain" description="Histidine kinase" evidence="5">
    <location>
        <begin position="329"/>
        <end position="549"/>
    </location>
</feature>
<dbReference type="Proteomes" id="UP000177838">
    <property type="component" value="Unassembled WGS sequence"/>
</dbReference>
<dbReference type="SUPFAM" id="SSF47384">
    <property type="entry name" value="Homodimeric domain of signal transducing histidine kinase"/>
    <property type="match status" value="1"/>
</dbReference>
<sequence>MFCTDVAPPIYFLFSTDALPLLYYSHLPAFFVALGSGIYLFYKNRQSLAVKVLLILNILFCLLVFFNLILWTNVNVNLITIIWPLSQLIQFSIPLVSLYLLYVFLNDKPVKMTYKLFWFALFALTGALIFSPWNILYFDLTNCELVTSPAMDLYQNIVSGLIFVWLVVVGVVKVKRAANPKDRLQKLLFSLGLIFFVALLIFTWQVASVLGLFALEQLGLFGMLIFTAILSYLIVKFHTFNIKLIGVKALLVTQGLVIASLLFVQDLTYIYFVIVLTLVVYIILSAITIRGVKREIKAKEREEMISLQLKATNDKLALSNEGQEDFLHFLSHEVKNYLTKNQFAYESILSGDYGLVPESVKSLIKEASESNAKGRQTVENILKSADLSSGKVEYNFKVFSLTETIKKLSLDYEKQAKHKGLSFEVGLPSGEGLITGDQGQLVEHVFKNLIDNALNYTLTGGIKVKLTQDTNNYLFSIEDTGVGLSNDDQKKLFTEGGKGRESAKINVHSTGHGLFIAKKIVEAHQGKIWAESEGSGHGSTFYVKLPVKPIVGKI</sequence>
<keyword evidence="4" id="KW-0812">Transmembrane</keyword>
<organism evidence="6 7">
    <name type="scientific">Candidatus Vogelbacteria bacterium RIFOXYD1_FULL_46_19</name>
    <dbReference type="NCBI Taxonomy" id="1802439"/>
    <lineage>
        <taxon>Bacteria</taxon>
        <taxon>Candidatus Vogeliibacteriota</taxon>
    </lineage>
</organism>
<dbReference type="PANTHER" id="PTHR43547">
    <property type="entry name" value="TWO-COMPONENT HISTIDINE KINASE"/>
    <property type="match status" value="1"/>
</dbReference>
<dbReference type="CDD" id="cd00075">
    <property type="entry name" value="HATPase"/>
    <property type="match status" value="1"/>
</dbReference>
<evidence type="ECO:0000256" key="1">
    <source>
        <dbReference type="ARBA" id="ARBA00000085"/>
    </source>
</evidence>
<feature type="transmembrane region" description="Helical" evidence="4">
    <location>
        <begin position="218"/>
        <end position="235"/>
    </location>
</feature>
<comment type="catalytic activity">
    <reaction evidence="1">
        <text>ATP + protein L-histidine = ADP + protein N-phospho-L-histidine.</text>
        <dbReference type="EC" id="2.7.13.3"/>
    </reaction>
</comment>
<evidence type="ECO:0000256" key="4">
    <source>
        <dbReference type="SAM" id="Phobius"/>
    </source>
</evidence>
<dbReference type="Gene3D" id="3.30.565.10">
    <property type="entry name" value="Histidine kinase-like ATPase, C-terminal domain"/>
    <property type="match status" value="1"/>
</dbReference>
<dbReference type="PRINTS" id="PR00344">
    <property type="entry name" value="BCTRLSENSOR"/>
</dbReference>
<feature type="transmembrane region" description="Helical" evidence="4">
    <location>
        <begin position="81"/>
        <end position="104"/>
    </location>
</feature>
<gene>
    <name evidence="6" type="ORF">A2589_00120</name>
</gene>
<feature type="transmembrane region" description="Helical" evidence="4">
    <location>
        <begin position="153"/>
        <end position="174"/>
    </location>
</feature>
<dbReference type="EMBL" id="MHTK01000002">
    <property type="protein sequence ID" value="OHA60081.1"/>
    <property type="molecule type" value="Genomic_DNA"/>
</dbReference>
<dbReference type="InterPro" id="IPR036097">
    <property type="entry name" value="HisK_dim/P_sf"/>
</dbReference>
<dbReference type="InterPro" id="IPR005467">
    <property type="entry name" value="His_kinase_dom"/>
</dbReference>
<dbReference type="InterPro" id="IPR003594">
    <property type="entry name" value="HATPase_dom"/>
</dbReference>
<keyword evidence="4" id="KW-1133">Transmembrane helix</keyword>
<evidence type="ECO:0000313" key="6">
    <source>
        <dbReference type="EMBL" id="OHA60081.1"/>
    </source>
</evidence>
<feature type="transmembrane region" description="Helical" evidence="4">
    <location>
        <begin position="186"/>
        <end position="206"/>
    </location>
</feature>
<proteinExistence type="predicted"/>
<dbReference type="PANTHER" id="PTHR43547:SF2">
    <property type="entry name" value="HYBRID SIGNAL TRANSDUCTION HISTIDINE KINASE C"/>
    <property type="match status" value="1"/>
</dbReference>
<dbReference type="GO" id="GO:0000155">
    <property type="term" value="F:phosphorelay sensor kinase activity"/>
    <property type="evidence" value="ECO:0007669"/>
    <property type="project" value="InterPro"/>
</dbReference>
<feature type="transmembrane region" description="Helical" evidence="4">
    <location>
        <begin position="48"/>
        <end position="69"/>
    </location>
</feature>
<dbReference type="AlphaFoldDB" id="A0A1G2QJF0"/>
<dbReference type="Pfam" id="PF02518">
    <property type="entry name" value="HATPase_c"/>
    <property type="match status" value="1"/>
</dbReference>
<feature type="transmembrane region" description="Helical" evidence="4">
    <location>
        <begin position="21"/>
        <end position="41"/>
    </location>
</feature>
<protein>
    <recommendedName>
        <fullName evidence="2">histidine kinase</fullName>
        <ecNumber evidence="2">2.7.13.3</ecNumber>
    </recommendedName>
</protein>
<name>A0A1G2QJF0_9BACT</name>
<accession>A0A1G2QJF0</accession>
<evidence type="ECO:0000256" key="3">
    <source>
        <dbReference type="ARBA" id="ARBA00022553"/>
    </source>
</evidence>
<dbReference type="STRING" id="1802439.A2589_00120"/>
<feature type="transmembrane region" description="Helical" evidence="4">
    <location>
        <begin position="116"/>
        <end position="133"/>
    </location>
</feature>
<feature type="transmembrane region" description="Helical" evidence="4">
    <location>
        <begin position="269"/>
        <end position="289"/>
    </location>
</feature>
<dbReference type="EC" id="2.7.13.3" evidence="2"/>
<dbReference type="InterPro" id="IPR004358">
    <property type="entry name" value="Sig_transdc_His_kin-like_C"/>
</dbReference>
<evidence type="ECO:0000259" key="5">
    <source>
        <dbReference type="PROSITE" id="PS50109"/>
    </source>
</evidence>
<evidence type="ECO:0000256" key="2">
    <source>
        <dbReference type="ARBA" id="ARBA00012438"/>
    </source>
</evidence>
<keyword evidence="3" id="KW-0597">Phosphoprotein</keyword>
<dbReference type="PROSITE" id="PS50109">
    <property type="entry name" value="HIS_KIN"/>
    <property type="match status" value="1"/>
</dbReference>
<evidence type="ECO:0000313" key="7">
    <source>
        <dbReference type="Proteomes" id="UP000177838"/>
    </source>
</evidence>
<keyword evidence="4" id="KW-0472">Membrane</keyword>
<comment type="caution">
    <text evidence="6">The sequence shown here is derived from an EMBL/GenBank/DDBJ whole genome shotgun (WGS) entry which is preliminary data.</text>
</comment>
<dbReference type="SMART" id="SM00387">
    <property type="entry name" value="HATPase_c"/>
    <property type="match status" value="1"/>
</dbReference>
<reference evidence="6 7" key="1">
    <citation type="journal article" date="2016" name="Nat. Commun.">
        <title>Thousands of microbial genomes shed light on interconnected biogeochemical processes in an aquifer system.</title>
        <authorList>
            <person name="Anantharaman K."/>
            <person name="Brown C.T."/>
            <person name="Hug L.A."/>
            <person name="Sharon I."/>
            <person name="Castelle C.J."/>
            <person name="Probst A.J."/>
            <person name="Thomas B.C."/>
            <person name="Singh A."/>
            <person name="Wilkins M.J."/>
            <person name="Karaoz U."/>
            <person name="Brodie E.L."/>
            <person name="Williams K.H."/>
            <person name="Hubbard S.S."/>
            <person name="Banfield J.F."/>
        </authorList>
    </citation>
    <scope>NUCLEOTIDE SEQUENCE [LARGE SCALE GENOMIC DNA]</scope>
</reference>
<dbReference type="InterPro" id="IPR036890">
    <property type="entry name" value="HATPase_C_sf"/>
</dbReference>